<dbReference type="Proteomes" id="UP000640509">
    <property type="component" value="Unassembled WGS sequence"/>
</dbReference>
<evidence type="ECO:0000313" key="2">
    <source>
        <dbReference type="Proteomes" id="UP000640509"/>
    </source>
</evidence>
<evidence type="ECO:0000313" key="1">
    <source>
        <dbReference type="EMBL" id="GGF74934.1"/>
    </source>
</evidence>
<protein>
    <recommendedName>
        <fullName evidence="3">Porin domain-containing protein</fullName>
    </recommendedName>
</protein>
<name>A0ABQ1VLQ0_9RHOB</name>
<comment type="caution">
    <text evidence="1">The sequence shown here is derived from an EMBL/GenBank/DDBJ whole genome shotgun (WGS) entry which is preliminary data.</text>
</comment>
<dbReference type="EMBL" id="BMIV01000012">
    <property type="protein sequence ID" value="GGF74934.1"/>
    <property type="molecule type" value="Genomic_DNA"/>
</dbReference>
<evidence type="ECO:0008006" key="3">
    <source>
        <dbReference type="Google" id="ProtNLM"/>
    </source>
</evidence>
<organism evidence="1 2">
    <name type="scientific">Paracoccus acridae</name>
    <dbReference type="NCBI Taxonomy" id="1795310"/>
    <lineage>
        <taxon>Bacteria</taxon>
        <taxon>Pseudomonadati</taxon>
        <taxon>Pseudomonadota</taxon>
        <taxon>Alphaproteobacteria</taxon>
        <taxon>Rhodobacterales</taxon>
        <taxon>Paracoccaceae</taxon>
        <taxon>Paracoccus</taxon>
    </lineage>
</organism>
<sequence>MGQTAAADGYFLQGDAGARTQSVVASASRGSLNYGLNLSNYEDGHSGAISLTYGLPLGDVAVMKVGPTIGFQHEQDEGDDVQAGLKLSLERYTPTSFGSTYLLADVSSVHQSWFLLGQMTFAPGNFGVELSRGGSDSYHETTLAFQKRIADGPLSVRAGYKLTSEEVFAGFSINTF</sequence>
<gene>
    <name evidence="1" type="ORF">GCM10011402_29500</name>
</gene>
<proteinExistence type="predicted"/>
<reference evidence="2" key="1">
    <citation type="journal article" date="2019" name="Int. J. Syst. Evol. Microbiol.">
        <title>The Global Catalogue of Microorganisms (GCM) 10K type strain sequencing project: providing services to taxonomists for standard genome sequencing and annotation.</title>
        <authorList>
            <consortium name="The Broad Institute Genomics Platform"/>
            <consortium name="The Broad Institute Genome Sequencing Center for Infectious Disease"/>
            <person name="Wu L."/>
            <person name="Ma J."/>
        </authorList>
    </citation>
    <scope>NUCLEOTIDE SEQUENCE [LARGE SCALE GENOMIC DNA]</scope>
    <source>
        <strain evidence="2">CGMCC 1.15419</strain>
    </source>
</reference>
<keyword evidence="2" id="KW-1185">Reference proteome</keyword>
<accession>A0ABQ1VLQ0</accession>